<dbReference type="Pfam" id="PF00271">
    <property type="entry name" value="Helicase_C"/>
    <property type="match status" value="1"/>
</dbReference>
<feature type="compositionally biased region" description="Basic and acidic residues" evidence="7">
    <location>
        <begin position="1093"/>
        <end position="1106"/>
    </location>
</feature>
<feature type="domain" description="Helicase ATP-binding" evidence="9">
    <location>
        <begin position="381"/>
        <end position="564"/>
    </location>
</feature>
<sequence>MGSAFLSHVFSPVNGAVLAVALAILLAWPSRESHATADPEAAAAEADRLRERWDSLGATLKMASGASAHWRQFLFDHYGADDRQYHTLRHLTELFWHLDRATANGWLTRPENVALAIWFHDVIYHGKNGEDEEASALAFERFGKEAGLDASDIASVASWIRLTATHKCSEAEHGTDCCLFMDFDMAILGKQWDRTWEGCPVAPHTGYKDYALRDVLGEYRKLKGVPKSIYDKILSQRPAEKAGEEEGEVEPSDSTEYLAKPRGKYDALKAAEWEPYPQEWEQVERVVAQRCEAPGEIEYLIKWRQLTYADASWELAEDVHDDDAITAFEQRQQRPTHEWYTKPLASGRKERTPWAKCASSPAYKGSNTLREYQLEGLNWLSFCWHTKVNSILADEMGLGKTIQSVSLLNYLFEKQGVWGPYLVVAPLSTLPHWQRELESWTKLNTVIYHGSKEARQAILQHEWWFEDDATGGRSKKGAQLHKFNVLLTTYEMVNLPYAPGEPHLASTHWRCLVVDEAHRLKNSDSKLNQELEKFTTDHMLLLTGTPLQNNPTELYSLLHVASPAEFPSFEAFEGRFGDLSTKKNVEKLHAAMRPYFLRRMKADVEKSVPPKEEIVVQVELTSTQKQWYRAIYERNLTFLKTQATPNGPAHGPSLMNIVMELRKCCNHPFLIEGAEAQILRQTGVVPGGSVGDVLVSSAGKMVLVNKLLPKLRKQGRKVLIFSQMTMVLNILEDYLRWQAYPYERIDGCVKGNDRQAAIDRFSRPESDRFVFLLCTKAGGVGINLTAADTVIIYDSDWNPQNDLQAQARCHRIGQTRPVQVYRLVTRNSYEEIMFEKASLKLGLDQAVLSGIESAGAKKLSGKEISALLRHGAYGALANEEDATQFTEASIDEILSRSSKTVVHDAKQAEGKSTFSHAHFAVAVGGTDVSVDDPEFWTKVGFVNQQADESQQKVTNLGERKRKQVARLGMDGALFDDEEDEASANIQADRMFTALCRFGWHRAAELPSIARVHPHSSEDAIKLSAHYLCQCAAQDEDRPYKPMKKGSVKKEPSLKKAAGAKKATGGASGASSNGAGERSERAGAGGAAGGGKAPTREPTREEIASEREAARKDLTELLLAFGLPTSDDDWERVRQHATTASLKKSPAEALRKGGERLAKEWELDAKSKNEETSREAKQRLTRLDIVATLRRFIDRNPRPDVGAPSLEKEDPMPSWWQPPTHDAALVHGVLKHGFPKGNEGWKAIYSDLEVFASPAAKASPPSKMASLKRLKRIHLAMTPSKAAAPKTAPKALKQPP</sequence>
<protein>
    <submittedName>
        <fullName evidence="11">Chromodomain-helicase-DNA-binding protein 7</fullName>
    </submittedName>
</protein>
<dbReference type="InterPro" id="IPR000953">
    <property type="entry name" value="Chromo/chromo_shadow_dom"/>
</dbReference>
<evidence type="ECO:0000256" key="6">
    <source>
        <dbReference type="ARBA" id="ARBA00023242"/>
    </source>
</evidence>
<dbReference type="Gene3D" id="3.40.50.300">
    <property type="entry name" value="P-loop containing nucleotide triphosphate hydrolases"/>
    <property type="match status" value="1"/>
</dbReference>
<dbReference type="GO" id="GO:0005634">
    <property type="term" value="C:nucleus"/>
    <property type="evidence" value="ECO:0007669"/>
    <property type="project" value="UniProtKB-SubCell"/>
</dbReference>
<dbReference type="PROSITE" id="PS50013">
    <property type="entry name" value="CHROMO_2"/>
    <property type="match status" value="1"/>
</dbReference>
<dbReference type="InterPro" id="IPR023780">
    <property type="entry name" value="Chromo_domain"/>
</dbReference>
<dbReference type="SUPFAM" id="SSF52540">
    <property type="entry name" value="P-loop containing nucleoside triphosphate hydrolases"/>
    <property type="match status" value="2"/>
</dbReference>
<comment type="caution">
    <text evidence="11">The sequence shown here is derived from an EMBL/GenBank/DDBJ whole genome shotgun (WGS) entry which is preliminary data.</text>
</comment>
<dbReference type="PANTHER" id="PTHR45623:SF11">
    <property type="entry name" value="KISMET, ISOFORM C"/>
    <property type="match status" value="1"/>
</dbReference>
<keyword evidence="5" id="KW-0067">ATP-binding</keyword>
<evidence type="ECO:0000313" key="12">
    <source>
        <dbReference type="Proteomes" id="UP000037460"/>
    </source>
</evidence>
<dbReference type="Proteomes" id="UP000037460">
    <property type="component" value="Unassembled WGS sequence"/>
</dbReference>
<proteinExistence type="predicted"/>
<dbReference type="PROSITE" id="PS51192">
    <property type="entry name" value="HELICASE_ATP_BIND_1"/>
    <property type="match status" value="1"/>
</dbReference>
<dbReference type="GO" id="GO:0016887">
    <property type="term" value="F:ATP hydrolysis activity"/>
    <property type="evidence" value="ECO:0007669"/>
    <property type="project" value="TreeGrafter"/>
</dbReference>
<keyword evidence="2" id="KW-0677">Repeat</keyword>
<keyword evidence="11" id="KW-0238">DNA-binding</keyword>
<dbReference type="GO" id="GO:0004386">
    <property type="term" value="F:helicase activity"/>
    <property type="evidence" value="ECO:0007669"/>
    <property type="project" value="UniProtKB-KW"/>
</dbReference>
<dbReference type="InterPro" id="IPR016197">
    <property type="entry name" value="Chromo-like_dom_sf"/>
</dbReference>
<feature type="region of interest" description="Disordered" evidence="7">
    <location>
        <begin position="236"/>
        <end position="256"/>
    </location>
</feature>
<feature type="region of interest" description="Disordered" evidence="7">
    <location>
        <begin position="1037"/>
        <end position="1106"/>
    </location>
</feature>
<name>A0A0M0KC58_9EUKA</name>
<feature type="compositionally biased region" description="Low complexity" evidence="7">
    <location>
        <begin position="1054"/>
        <end position="1075"/>
    </location>
</feature>
<gene>
    <name evidence="11" type="ORF">Ctob_014194</name>
</gene>
<dbReference type="PANTHER" id="PTHR45623">
    <property type="entry name" value="CHROMODOMAIN-HELICASE-DNA-BINDING PROTEIN 3-RELATED-RELATED"/>
    <property type="match status" value="1"/>
</dbReference>
<organism evidence="11 12">
    <name type="scientific">Chrysochromulina tobinii</name>
    <dbReference type="NCBI Taxonomy" id="1460289"/>
    <lineage>
        <taxon>Eukaryota</taxon>
        <taxon>Haptista</taxon>
        <taxon>Haptophyta</taxon>
        <taxon>Prymnesiophyceae</taxon>
        <taxon>Prymnesiales</taxon>
        <taxon>Chrysochromulinaceae</taxon>
        <taxon>Chrysochromulina</taxon>
    </lineage>
</organism>
<feature type="domain" description="Chromo" evidence="8">
    <location>
        <begin position="281"/>
        <end position="333"/>
    </location>
</feature>
<dbReference type="InterPro" id="IPR049730">
    <property type="entry name" value="SNF2/RAD54-like_C"/>
</dbReference>
<dbReference type="OrthoDB" id="5857104at2759"/>
<dbReference type="SMART" id="SM00298">
    <property type="entry name" value="CHROMO"/>
    <property type="match status" value="1"/>
</dbReference>
<reference evidence="12" key="1">
    <citation type="journal article" date="2015" name="PLoS Genet.">
        <title>Genome Sequence and Transcriptome Analyses of Chrysochromulina tobin: Metabolic Tools for Enhanced Algal Fitness in the Prominent Order Prymnesiales (Haptophyceae).</title>
        <authorList>
            <person name="Hovde B.T."/>
            <person name="Deodato C.R."/>
            <person name="Hunsperger H.M."/>
            <person name="Ryken S.A."/>
            <person name="Yost W."/>
            <person name="Jha R.K."/>
            <person name="Patterson J."/>
            <person name="Monnat R.J. Jr."/>
            <person name="Barlow S.B."/>
            <person name="Starkenburg S.R."/>
            <person name="Cattolico R.A."/>
        </authorList>
    </citation>
    <scope>NUCLEOTIDE SEQUENCE</scope>
    <source>
        <strain evidence="12">CCMP291</strain>
    </source>
</reference>
<feature type="domain" description="Helicase C-terminal" evidence="10">
    <location>
        <begin position="703"/>
        <end position="859"/>
    </location>
</feature>
<dbReference type="Pfam" id="PF00385">
    <property type="entry name" value="Chromo"/>
    <property type="match status" value="1"/>
</dbReference>
<dbReference type="SMART" id="SM00487">
    <property type="entry name" value="DEXDc"/>
    <property type="match status" value="1"/>
</dbReference>
<dbReference type="GO" id="GO:0003682">
    <property type="term" value="F:chromatin binding"/>
    <property type="evidence" value="ECO:0007669"/>
    <property type="project" value="TreeGrafter"/>
</dbReference>
<evidence type="ECO:0000259" key="8">
    <source>
        <dbReference type="PROSITE" id="PS50013"/>
    </source>
</evidence>
<dbReference type="InterPro" id="IPR014001">
    <property type="entry name" value="Helicase_ATP-bd"/>
</dbReference>
<keyword evidence="4" id="KW-0378">Hydrolase</keyword>
<dbReference type="Gene3D" id="2.40.50.40">
    <property type="match status" value="1"/>
</dbReference>
<evidence type="ECO:0000256" key="4">
    <source>
        <dbReference type="ARBA" id="ARBA00022801"/>
    </source>
</evidence>
<dbReference type="SUPFAM" id="SSF54160">
    <property type="entry name" value="Chromo domain-like"/>
    <property type="match status" value="1"/>
</dbReference>
<dbReference type="GO" id="GO:0042393">
    <property type="term" value="F:histone binding"/>
    <property type="evidence" value="ECO:0007669"/>
    <property type="project" value="TreeGrafter"/>
</dbReference>
<dbReference type="PROSITE" id="PS51194">
    <property type="entry name" value="HELICASE_CTER"/>
    <property type="match status" value="1"/>
</dbReference>
<feature type="region of interest" description="Disordered" evidence="7">
    <location>
        <begin position="1276"/>
        <end position="1295"/>
    </location>
</feature>
<evidence type="ECO:0000256" key="1">
    <source>
        <dbReference type="ARBA" id="ARBA00004123"/>
    </source>
</evidence>
<evidence type="ECO:0000256" key="7">
    <source>
        <dbReference type="SAM" id="MobiDB-lite"/>
    </source>
</evidence>
<keyword evidence="12" id="KW-1185">Reference proteome</keyword>
<evidence type="ECO:0000313" key="11">
    <source>
        <dbReference type="EMBL" id="KOO35978.1"/>
    </source>
</evidence>
<dbReference type="SUPFAM" id="SSF109604">
    <property type="entry name" value="HD-domain/PDEase-like"/>
    <property type="match status" value="1"/>
</dbReference>
<dbReference type="GO" id="GO:0140658">
    <property type="term" value="F:ATP-dependent chromatin remodeler activity"/>
    <property type="evidence" value="ECO:0007669"/>
    <property type="project" value="TreeGrafter"/>
</dbReference>
<dbReference type="SMART" id="SM00490">
    <property type="entry name" value="HELICc"/>
    <property type="match status" value="1"/>
</dbReference>
<dbReference type="GO" id="GO:0000785">
    <property type="term" value="C:chromatin"/>
    <property type="evidence" value="ECO:0007669"/>
    <property type="project" value="TreeGrafter"/>
</dbReference>
<keyword evidence="3" id="KW-0547">Nucleotide-binding</keyword>
<dbReference type="InterPro" id="IPR000330">
    <property type="entry name" value="SNF2_N"/>
</dbReference>
<evidence type="ECO:0000259" key="10">
    <source>
        <dbReference type="PROSITE" id="PS51194"/>
    </source>
</evidence>
<feature type="compositionally biased region" description="Gly residues" evidence="7">
    <location>
        <begin position="1082"/>
        <end position="1091"/>
    </location>
</feature>
<evidence type="ECO:0000259" key="9">
    <source>
        <dbReference type="PROSITE" id="PS51192"/>
    </source>
</evidence>
<dbReference type="EMBL" id="JWZX01000683">
    <property type="protein sequence ID" value="KOO35978.1"/>
    <property type="molecule type" value="Genomic_DNA"/>
</dbReference>
<dbReference type="CDD" id="cd18659">
    <property type="entry name" value="CD2_tandem"/>
    <property type="match status" value="1"/>
</dbReference>
<dbReference type="Gene3D" id="3.40.50.10810">
    <property type="entry name" value="Tandem AAA-ATPase domain"/>
    <property type="match status" value="1"/>
</dbReference>
<feature type="compositionally biased region" description="Low complexity" evidence="7">
    <location>
        <begin position="1278"/>
        <end position="1295"/>
    </location>
</feature>
<keyword evidence="6" id="KW-0539">Nucleus</keyword>
<keyword evidence="11" id="KW-0347">Helicase</keyword>
<dbReference type="InterPro" id="IPR038718">
    <property type="entry name" value="SNF2-like_sf"/>
</dbReference>
<dbReference type="InterPro" id="IPR001650">
    <property type="entry name" value="Helicase_C-like"/>
</dbReference>
<comment type="subcellular location">
    <subcellularLocation>
        <location evidence="1">Nucleus</location>
    </subcellularLocation>
</comment>
<dbReference type="GO" id="GO:0005524">
    <property type="term" value="F:ATP binding"/>
    <property type="evidence" value="ECO:0007669"/>
    <property type="project" value="UniProtKB-KW"/>
</dbReference>
<dbReference type="Pfam" id="PF00176">
    <property type="entry name" value="SNF2-rel_dom"/>
    <property type="match status" value="1"/>
</dbReference>
<dbReference type="InterPro" id="IPR027417">
    <property type="entry name" value="P-loop_NTPase"/>
</dbReference>
<accession>A0A0M0KC58</accession>
<feature type="non-terminal residue" evidence="11">
    <location>
        <position position="1295"/>
    </location>
</feature>
<evidence type="ECO:0000256" key="2">
    <source>
        <dbReference type="ARBA" id="ARBA00022737"/>
    </source>
</evidence>
<evidence type="ECO:0000256" key="3">
    <source>
        <dbReference type="ARBA" id="ARBA00022741"/>
    </source>
</evidence>
<dbReference type="CDD" id="cd18793">
    <property type="entry name" value="SF2_C_SNF"/>
    <property type="match status" value="1"/>
</dbReference>
<evidence type="ECO:0000256" key="5">
    <source>
        <dbReference type="ARBA" id="ARBA00022840"/>
    </source>
</evidence>
<dbReference type="GO" id="GO:0003677">
    <property type="term" value="F:DNA binding"/>
    <property type="evidence" value="ECO:0007669"/>
    <property type="project" value="UniProtKB-KW"/>
</dbReference>